<dbReference type="Proteomes" id="UP000245166">
    <property type="component" value="Unassembled WGS sequence"/>
</dbReference>
<feature type="transmembrane region" description="Helical" evidence="1">
    <location>
        <begin position="240"/>
        <end position="261"/>
    </location>
</feature>
<sequence>MNSATASSGPSSRQVSSVWEKVARTGYAVSGLIHVLLGVTIARIGLGSGGEADQSAALGQIAAAPFGAAVLWIAVVAFVGLGAWQIADALASHHESSDRAKAVGKAVLYLSLAFTAGSLVIGAGGSSGGSQDDKAQGLAAGLMGAPAGRILVGVVGLGILAGGAYHVYKGAKKKFLEDLQATPGGELGRGVRLLGTIGYIAKGVALAVVGVLFVLAAATADPAQAQGIDGAVETLLGAPGGPVVVVLVGIGFAAFGVYSFARARYAKM</sequence>
<keyword evidence="1" id="KW-0472">Membrane</keyword>
<accession>A0A2U1ZTH3</accession>
<dbReference type="AlphaFoldDB" id="A0A2U1ZTH3"/>
<feature type="transmembrane region" description="Helical" evidence="1">
    <location>
        <begin position="66"/>
        <end position="87"/>
    </location>
</feature>
<dbReference type="Pfam" id="PF06724">
    <property type="entry name" value="DUF1206"/>
    <property type="match status" value="3"/>
</dbReference>
<feature type="transmembrane region" description="Helical" evidence="1">
    <location>
        <begin position="107"/>
        <end position="127"/>
    </location>
</feature>
<comment type="caution">
    <text evidence="3">The sequence shown here is derived from an EMBL/GenBank/DDBJ whole genome shotgun (WGS) entry which is preliminary data.</text>
</comment>
<feature type="domain" description="DUF1206" evidence="2">
    <location>
        <begin position="26"/>
        <end position="90"/>
    </location>
</feature>
<name>A0A2U1ZTH3_9MICO</name>
<feature type="transmembrane region" description="Helical" evidence="1">
    <location>
        <begin position="26"/>
        <end position="46"/>
    </location>
</feature>
<protein>
    <recommendedName>
        <fullName evidence="2">DUF1206 domain-containing protein</fullName>
    </recommendedName>
</protein>
<evidence type="ECO:0000259" key="2">
    <source>
        <dbReference type="Pfam" id="PF06724"/>
    </source>
</evidence>
<dbReference type="InterPro" id="IPR009597">
    <property type="entry name" value="DUF1206"/>
</dbReference>
<feature type="domain" description="DUF1206" evidence="2">
    <location>
        <begin position="101"/>
        <end position="172"/>
    </location>
</feature>
<gene>
    <name evidence="3" type="ORF">C8046_06030</name>
</gene>
<feature type="domain" description="DUF1206" evidence="2">
    <location>
        <begin position="197"/>
        <end position="265"/>
    </location>
</feature>
<feature type="transmembrane region" description="Helical" evidence="1">
    <location>
        <begin position="199"/>
        <end position="220"/>
    </location>
</feature>
<evidence type="ECO:0000313" key="4">
    <source>
        <dbReference type="Proteomes" id="UP000245166"/>
    </source>
</evidence>
<dbReference type="OrthoDB" id="4552598at2"/>
<keyword evidence="1" id="KW-1133">Transmembrane helix</keyword>
<evidence type="ECO:0000313" key="3">
    <source>
        <dbReference type="EMBL" id="PWD50288.1"/>
    </source>
</evidence>
<proteinExistence type="predicted"/>
<feature type="transmembrane region" description="Helical" evidence="1">
    <location>
        <begin position="147"/>
        <end position="168"/>
    </location>
</feature>
<evidence type="ECO:0000256" key="1">
    <source>
        <dbReference type="SAM" id="Phobius"/>
    </source>
</evidence>
<organism evidence="3 4">
    <name type="scientific">Serinibacter arcticus</name>
    <dbReference type="NCBI Taxonomy" id="1655435"/>
    <lineage>
        <taxon>Bacteria</taxon>
        <taxon>Bacillati</taxon>
        <taxon>Actinomycetota</taxon>
        <taxon>Actinomycetes</taxon>
        <taxon>Micrococcales</taxon>
        <taxon>Beutenbergiaceae</taxon>
        <taxon>Serinibacter</taxon>
    </lineage>
</organism>
<reference evidence="3 4" key="1">
    <citation type="submission" date="2018-03" db="EMBL/GenBank/DDBJ databases">
        <title>Genome assembly of novel Miniimonas species PCH200.</title>
        <authorList>
            <person name="Thakur V."/>
            <person name="Kumar V."/>
            <person name="Singh D."/>
        </authorList>
    </citation>
    <scope>NUCLEOTIDE SEQUENCE [LARGE SCALE GENOMIC DNA]</scope>
    <source>
        <strain evidence="3 4">PCH200</strain>
    </source>
</reference>
<keyword evidence="1" id="KW-0812">Transmembrane</keyword>
<keyword evidence="4" id="KW-1185">Reference proteome</keyword>
<dbReference type="EMBL" id="PYHR01000002">
    <property type="protein sequence ID" value="PWD50288.1"/>
    <property type="molecule type" value="Genomic_DNA"/>
</dbReference>
<dbReference type="RefSeq" id="WP_109228671.1">
    <property type="nucleotide sequence ID" value="NZ_PYHR01000002.1"/>
</dbReference>